<evidence type="ECO:0000313" key="1">
    <source>
        <dbReference type="EMBL" id="KKN77503.1"/>
    </source>
</evidence>
<sequence>MKITKLEIFREITREIGENYVVEHPYTLIGNILSRSITVDDLEFDIDKLPFKLNNVFGTFDITEELKAEGWKLRVKK</sequence>
<name>A0A0F9WGL4_9ZZZZ</name>
<proteinExistence type="predicted"/>
<dbReference type="AlphaFoldDB" id="A0A0F9WGL4"/>
<protein>
    <submittedName>
        <fullName evidence="1">Uncharacterized protein</fullName>
    </submittedName>
</protein>
<gene>
    <name evidence="1" type="ORF">LCGC14_0359180</name>
</gene>
<dbReference type="EMBL" id="LAZR01000277">
    <property type="protein sequence ID" value="KKN77503.1"/>
    <property type="molecule type" value="Genomic_DNA"/>
</dbReference>
<reference evidence="1" key="1">
    <citation type="journal article" date="2015" name="Nature">
        <title>Complex archaea that bridge the gap between prokaryotes and eukaryotes.</title>
        <authorList>
            <person name="Spang A."/>
            <person name="Saw J.H."/>
            <person name="Jorgensen S.L."/>
            <person name="Zaremba-Niedzwiedzka K."/>
            <person name="Martijn J."/>
            <person name="Lind A.E."/>
            <person name="van Eijk R."/>
            <person name="Schleper C."/>
            <person name="Guy L."/>
            <person name="Ettema T.J."/>
        </authorList>
    </citation>
    <scope>NUCLEOTIDE SEQUENCE</scope>
</reference>
<accession>A0A0F9WGL4</accession>
<comment type="caution">
    <text evidence="1">The sequence shown here is derived from an EMBL/GenBank/DDBJ whole genome shotgun (WGS) entry which is preliminary data.</text>
</comment>
<organism evidence="1">
    <name type="scientific">marine sediment metagenome</name>
    <dbReference type="NCBI Taxonomy" id="412755"/>
    <lineage>
        <taxon>unclassified sequences</taxon>
        <taxon>metagenomes</taxon>
        <taxon>ecological metagenomes</taxon>
    </lineage>
</organism>